<dbReference type="FunFam" id="2.40.50.100:FF:000009">
    <property type="entry name" value="Acetyltransferase component of pyruvate dehydrogenase complex"/>
    <property type="match status" value="3"/>
</dbReference>
<dbReference type="InterPro" id="IPR001078">
    <property type="entry name" value="2-oxoacid_DH_actylTfrase"/>
</dbReference>
<reference evidence="12" key="1">
    <citation type="submission" date="2022-03" db="EMBL/GenBank/DDBJ databases">
        <title>Sea Food Isolates.</title>
        <authorList>
            <person name="Li C."/>
        </authorList>
    </citation>
    <scope>NUCLEOTIDE SEQUENCE</scope>
    <source>
        <strain evidence="12">19NY04SH05-1</strain>
    </source>
</reference>
<dbReference type="SUPFAM" id="SSF51230">
    <property type="entry name" value="Single hybrid motif"/>
    <property type="match status" value="3"/>
</dbReference>
<dbReference type="FunFam" id="4.10.320.10:FF:000003">
    <property type="entry name" value="Acetyltransferase component of pyruvate dehydrogenase complex"/>
    <property type="match status" value="1"/>
</dbReference>
<comment type="subunit">
    <text evidence="2 9">Forms a 24-polypeptide structural core with octahedral symmetry.</text>
</comment>
<organism evidence="12">
    <name type="scientific">Aeromonas sp. 19NY04SH05-1</name>
    <dbReference type="NCBI Taxonomy" id="2920537"/>
    <lineage>
        <taxon>Bacteria</taxon>
        <taxon>Pseudomonadati</taxon>
        <taxon>Pseudomonadota</taxon>
        <taxon>Gammaproteobacteria</taxon>
        <taxon>Aeromonadales</taxon>
        <taxon>Aeromonadaceae</taxon>
        <taxon>Aeromonas</taxon>
    </lineage>
</organism>
<evidence type="ECO:0000256" key="3">
    <source>
        <dbReference type="ARBA" id="ARBA00022679"/>
    </source>
</evidence>
<dbReference type="PANTHER" id="PTHR43178:SF2">
    <property type="entry name" value="DIHYDROLIPOYLLYSINE-RESIDUE ACETYLTRANSFERASE COMPONENT OF PYRUVATE DEHYDROGENASE COMPLEX"/>
    <property type="match status" value="1"/>
</dbReference>
<dbReference type="InterPro" id="IPR023213">
    <property type="entry name" value="CAT-like_dom_sf"/>
</dbReference>
<dbReference type="InterPro" id="IPR011053">
    <property type="entry name" value="Single_hybrid_motif"/>
</dbReference>
<accession>A0AAU6T7C8</accession>
<keyword evidence="12" id="KW-0670">Pyruvate</keyword>
<dbReference type="InterPro" id="IPR004167">
    <property type="entry name" value="PSBD"/>
</dbReference>
<dbReference type="PROSITE" id="PS51826">
    <property type="entry name" value="PSBD"/>
    <property type="match status" value="1"/>
</dbReference>
<keyword evidence="3 9" id="KW-0808">Transferase</keyword>
<dbReference type="GO" id="GO:0045254">
    <property type="term" value="C:pyruvate dehydrogenase complex"/>
    <property type="evidence" value="ECO:0007669"/>
    <property type="project" value="UniProtKB-UniRule"/>
</dbReference>
<protein>
    <recommendedName>
        <fullName evidence="9">Acetyltransferase component of pyruvate dehydrogenase complex</fullName>
        <ecNumber evidence="9">2.3.1.12</ecNumber>
    </recommendedName>
</protein>
<dbReference type="InterPro" id="IPR000089">
    <property type="entry name" value="Biotin_lipoyl"/>
</dbReference>
<dbReference type="Pfam" id="PF02817">
    <property type="entry name" value="E3_binding"/>
    <property type="match status" value="1"/>
</dbReference>
<dbReference type="PANTHER" id="PTHR43178">
    <property type="entry name" value="DIHYDROLIPOAMIDE ACETYLTRANSFERASE COMPONENT OF PYRUVATE DEHYDROGENASE COMPLEX"/>
    <property type="match status" value="1"/>
</dbReference>
<dbReference type="Pfam" id="PF00198">
    <property type="entry name" value="2-oxoacid_dh"/>
    <property type="match status" value="1"/>
</dbReference>
<gene>
    <name evidence="12" type="primary">aceF</name>
    <name evidence="12" type="ORF">MRK42_19145</name>
</gene>
<dbReference type="Gene3D" id="3.30.559.10">
    <property type="entry name" value="Chloramphenicol acetyltransferase-like domain"/>
    <property type="match status" value="1"/>
</dbReference>
<evidence type="ECO:0000259" key="10">
    <source>
        <dbReference type="PROSITE" id="PS50968"/>
    </source>
</evidence>
<proteinExistence type="inferred from homology"/>
<comment type="cofactor">
    <cofactor evidence="9">
        <name>(R)-lipoate</name>
        <dbReference type="ChEBI" id="CHEBI:83088"/>
    </cofactor>
    <text evidence="9">Binds 3 lipoyl cofactors covalently.</text>
</comment>
<dbReference type="NCBIfam" id="NF008814">
    <property type="entry name" value="PRK11854.1"/>
    <property type="match status" value="1"/>
</dbReference>
<dbReference type="SUPFAM" id="SSF47005">
    <property type="entry name" value="Peripheral subunit-binding domain of 2-oxo acid dehydrogenase complex"/>
    <property type="match status" value="1"/>
</dbReference>
<evidence type="ECO:0000256" key="2">
    <source>
        <dbReference type="ARBA" id="ARBA00011484"/>
    </source>
</evidence>
<dbReference type="InterPro" id="IPR003016">
    <property type="entry name" value="2-oxoA_DH_lipoyl-BS"/>
</dbReference>
<keyword evidence="5 9" id="KW-0450">Lipoyl</keyword>
<dbReference type="PROSITE" id="PS00189">
    <property type="entry name" value="LIPOYL"/>
    <property type="match status" value="3"/>
</dbReference>
<evidence type="ECO:0000256" key="6">
    <source>
        <dbReference type="ARBA" id="ARBA00023315"/>
    </source>
</evidence>
<evidence type="ECO:0000259" key="11">
    <source>
        <dbReference type="PROSITE" id="PS51826"/>
    </source>
</evidence>
<feature type="domain" description="Lipoyl-binding" evidence="10">
    <location>
        <begin position="196"/>
        <end position="269"/>
    </location>
</feature>
<comment type="function">
    <text evidence="7">The pyruvate dehydrogenase complex catalyzes the overall conversion of pyruvate to acetyl-CoA and CO(2). It contains multiple copies of three enzymatic components: pyruvate dehydrogenase (E1), dihydrolipoamide acetyltransferase (E2) and lipoamide dehydrogenase (E3).</text>
</comment>
<comment type="similarity">
    <text evidence="1 9">Belongs to the 2-oxoacid dehydrogenase family.</text>
</comment>
<evidence type="ECO:0000256" key="5">
    <source>
        <dbReference type="ARBA" id="ARBA00022823"/>
    </source>
</evidence>
<evidence type="ECO:0000256" key="7">
    <source>
        <dbReference type="ARBA" id="ARBA00025211"/>
    </source>
</evidence>
<evidence type="ECO:0000313" key="12">
    <source>
        <dbReference type="EMBL" id="XAG41062.1"/>
    </source>
</evidence>
<dbReference type="NCBIfam" id="TIGR01348">
    <property type="entry name" value="PDHac_trf_long"/>
    <property type="match status" value="1"/>
</dbReference>
<dbReference type="GO" id="GO:0004742">
    <property type="term" value="F:dihydrolipoyllysine-residue acetyltransferase activity"/>
    <property type="evidence" value="ECO:0007669"/>
    <property type="project" value="UniProtKB-UniRule"/>
</dbReference>
<dbReference type="AlphaFoldDB" id="A0AAU6T7C8"/>
<name>A0AAU6T7C8_9GAMM</name>
<dbReference type="PROSITE" id="PS50968">
    <property type="entry name" value="BIOTINYL_LIPOYL"/>
    <property type="match status" value="3"/>
</dbReference>
<dbReference type="InterPro" id="IPR036625">
    <property type="entry name" value="E3-bd_dom_sf"/>
</dbReference>
<evidence type="ECO:0000256" key="4">
    <source>
        <dbReference type="ARBA" id="ARBA00022737"/>
    </source>
</evidence>
<sequence>MSKQIMVPDIGADEVEVTEIMVAVGDKVELDQSIIAVEGDKASMEVPAPAAGIVKEILIKVGDKVATGSQIMIFEAEGAAAAPAEVAAPVAAAPAAAAARQDVHVPDIGGDEVEVTEIMVAVGDMVEADQSIIAVEGDKASMEVPAPFAGRVVEIKVAAGAKVSTGSLVMVFEVAGAAPVAAAAPAQAAAPAVAAAKDVNVPDIGGDEVEVTEIMVAVGDKVEADQSLIAVEGDKASMEVPAPFAGVVKEIKVKAGDKVSTGSLIMVFEVAGAAPAAVAAPAPAAAPAPVAAAPVAAPAPVAQAAASDFVANDAYVHASPAVRRLAREFGVNLAKVKASGRKGRIVKEDVQAYVKDAVKRAESAPAAGQGSGNGMSVLPWPKVDFSKFGDVEEVELTRIQKISGPNLHRNWAMIPHVTQFDEADTTELEAFRKEQNVLAEKQKLDVKITPLVFILKAAAKALEAHPRFCSSLSEDGSKLIMKKYIHIGVAVDTPNGLVVPVVRDVNKKGIIELSRDLAEISKKARAGKLTASDMQGGCFTISSLGGIGGTSFTPIVNAPEVAILGVSKSEMKPKWNGKEFVPRLMLPLALSYDHRVIDGADGARFITTMNGVLSDIRRLVL</sequence>
<dbReference type="GO" id="GO:0006086">
    <property type="term" value="P:pyruvate decarboxylation to acetyl-CoA"/>
    <property type="evidence" value="ECO:0007669"/>
    <property type="project" value="UniProtKB-UniRule"/>
</dbReference>
<evidence type="ECO:0000256" key="1">
    <source>
        <dbReference type="ARBA" id="ARBA00007317"/>
    </source>
</evidence>
<dbReference type="EMBL" id="CP095328">
    <property type="protein sequence ID" value="XAG41062.1"/>
    <property type="molecule type" value="Genomic_DNA"/>
</dbReference>
<dbReference type="CDD" id="cd06849">
    <property type="entry name" value="lipoyl_domain"/>
    <property type="match status" value="3"/>
</dbReference>
<dbReference type="SUPFAM" id="SSF52777">
    <property type="entry name" value="CoA-dependent acyltransferases"/>
    <property type="match status" value="1"/>
</dbReference>
<evidence type="ECO:0000256" key="9">
    <source>
        <dbReference type="RuleBase" id="RU361137"/>
    </source>
</evidence>
<dbReference type="GO" id="GO:0031405">
    <property type="term" value="F:lipoic acid binding"/>
    <property type="evidence" value="ECO:0007669"/>
    <property type="project" value="TreeGrafter"/>
</dbReference>
<feature type="domain" description="Lipoyl-binding" evidence="10">
    <location>
        <begin position="2"/>
        <end position="75"/>
    </location>
</feature>
<dbReference type="EC" id="2.3.1.12" evidence="9"/>
<comment type="catalytic activity">
    <reaction evidence="8 9">
        <text>N(6)-[(R)-dihydrolipoyl]-L-lysyl-[protein] + acetyl-CoA = N(6)-[(R)-S(8)-acetyldihydrolipoyl]-L-lysyl-[protein] + CoA</text>
        <dbReference type="Rhea" id="RHEA:17017"/>
        <dbReference type="Rhea" id="RHEA-COMP:10475"/>
        <dbReference type="Rhea" id="RHEA-COMP:10478"/>
        <dbReference type="ChEBI" id="CHEBI:57287"/>
        <dbReference type="ChEBI" id="CHEBI:57288"/>
        <dbReference type="ChEBI" id="CHEBI:83100"/>
        <dbReference type="ChEBI" id="CHEBI:83111"/>
        <dbReference type="EC" id="2.3.1.12"/>
    </reaction>
</comment>
<feature type="domain" description="Lipoyl-binding" evidence="10">
    <location>
        <begin position="100"/>
        <end position="173"/>
    </location>
</feature>
<dbReference type="RefSeq" id="WP_354688545.1">
    <property type="nucleotide sequence ID" value="NZ_CP095328.1"/>
</dbReference>
<keyword evidence="6 9" id="KW-0012">Acyltransferase</keyword>
<dbReference type="Gene3D" id="2.40.50.100">
    <property type="match status" value="3"/>
</dbReference>
<dbReference type="FunFam" id="3.30.559.10:FF:000004">
    <property type="entry name" value="Acetyltransferase component of pyruvate dehydrogenase complex"/>
    <property type="match status" value="1"/>
</dbReference>
<dbReference type="Pfam" id="PF00364">
    <property type="entry name" value="Biotin_lipoyl"/>
    <property type="match status" value="3"/>
</dbReference>
<evidence type="ECO:0000256" key="8">
    <source>
        <dbReference type="ARBA" id="ARBA00048370"/>
    </source>
</evidence>
<dbReference type="InterPro" id="IPR006256">
    <property type="entry name" value="AcTrfase_Pyrv_DH_cplx"/>
</dbReference>
<dbReference type="InterPro" id="IPR050743">
    <property type="entry name" value="2-oxoacid_DH_E2_comp"/>
</dbReference>
<keyword evidence="4" id="KW-0677">Repeat</keyword>
<dbReference type="Gene3D" id="4.10.320.10">
    <property type="entry name" value="E3-binding domain"/>
    <property type="match status" value="1"/>
</dbReference>
<feature type="domain" description="Peripheral subunit-binding (PSBD)" evidence="11">
    <location>
        <begin position="317"/>
        <end position="354"/>
    </location>
</feature>
<dbReference type="GO" id="GO:0005737">
    <property type="term" value="C:cytoplasm"/>
    <property type="evidence" value="ECO:0007669"/>
    <property type="project" value="TreeGrafter"/>
</dbReference>